<reference evidence="1 2" key="1">
    <citation type="journal article" date="2003" name="Int. J. Syst. Evol. Microbiol.">
        <title>Virgibacillus carmonensis sp. nov., Virgibacillus necropolis sp. nov. and Virgibacillus picturae sp. nov., three novel species isolated from deteriorated mural paintings, transfer of the species of the genus salibacillus to Virgibacillus, as Virgibacillus marismortui comb. nov. and Virgibacillus salexigens comb. nov., and emended description of the genus Virgibacillus.</title>
        <authorList>
            <person name="Heyrman J."/>
            <person name="Logan N.A."/>
            <person name="Busse H.J."/>
            <person name="Balcaen A."/>
            <person name="Lebbe L."/>
            <person name="Rodriguez-Diaz M."/>
            <person name="Swings J."/>
            <person name="De Vos P."/>
        </authorList>
    </citation>
    <scope>NUCLEOTIDE SEQUENCE [LARGE SCALE GENOMIC DNA]</scope>
    <source>
        <strain evidence="1 2">LMG 19488</strain>
    </source>
</reference>
<dbReference type="NCBIfam" id="TIGR02856">
    <property type="entry name" value="spore_yqfC"/>
    <property type="match status" value="1"/>
</dbReference>
<sequence>MRGEEVAPLSKKHQRFLPWIMNQFALPSDIVSDLPRVTILGQLHVYIENHQGLVVYSDTELTLKTRTGLIKISGSGFVLKMMLPQELLLEGTINDVTYITG</sequence>
<evidence type="ECO:0000313" key="1">
    <source>
        <dbReference type="EMBL" id="ASN05192.1"/>
    </source>
</evidence>
<dbReference type="KEGG" id="vne:CFK40_09270"/>
<name>A0A221MC54_9BACI</name>
<dbReference type="InterPro" id="IPR022477">
    <property type="entry name" value="Spore_YqfC"/>
</dbReference>
<organism evidence="1 2">
    <name type="scientific">Virgibacillus necropolis</name>
    <dbReference type="NCBI Taxonomy" id="163877"/>
    <lineage>
        <taxon>Bacteria</taxon>
        <taxon>Bacillati</taxon>
        <taxon>Bacillota</taxon>
        <taxon>Bacilli</taxon>
        <taxon>Bacillales</taxon>
        <taxon>Bacillaceae</taxon>
        <taxon>Virgibacillus</taxon>
    </lineage>
</organism>
<dbReference type="OrthoDB" id="2989236at2"/>
<accession>A0A221MC54</accession>
<dbReference type="AlphaFoldDB" id="A0A221MC54"/>
<keyword evidence="2" id="KW-1185">Reference proteome</keyword>
<evidence type="ECO:0000313" key="2">
    <source>
        <dbReference type="Proteomes" id="UP000204391"/>
    </source>
</evidence>
<proteinExistence type="predicted"/>
<dbReference type="InterPro" id="IPR022476">
    <property type="entry name" value="Spore_YabP/YqfC"/>
</dbReference>
<dbReference type="Proteomes" id="UP000204391">
    <property type="component" value="Chromosome"/>
</dbReference>
<dbReference type="Pfam" id="PF07873">
    <property type="entry name" value="YabP"/>
    <property type="match status" value="1"/>
</dbReference>
<dbReference type="EMBL" id="CP022437">
    <property type="protein sequence ID" value="ASN05192.1"/>
    <property type="molecule type" value="Genomic_DNA"/>
</dbReference>
<protein>
    <submittedName>
        <fullName evidence="1">Sporulation protein YqfC</fullName>
    </submittedName>
</protein>
<gene>
    <name evidence="1" type="primary">yqfC</name>
    <name evidence="1" type="ORF">CFK40_09270</name>
</gene>